<organism evidence="1">
    <name type="scientific">viral metagenome</name>
    <dbReference type="NCBI Taxonomy" id="1070528"/>
    <lineage>
        <taxon>unclassified sequences</taxon>
        <taxon>metagenomes</taxon>
        <taxon>organismal metagenomes</taxon>
    </lineage>
</organism>
<evidence type="ECO:0000313" key="1">
    <source>
        <dbReference type="EMBL" id="QHS90647.1"/>
    </source>
</evidence>
<sequence>MPKYLWEWKTDDNSDRKVEISTFQNKEAAREKALAYFPTDQKARDYITMTEPITSDD</sequence>
<proteinExistence type="predicted"/>
<accession>A0A6C0BEC1</accession>
<protein>
    <submittedName>
        <fullName evidence="1">Uncharacterized protein</fullName>
    </submittedName>
</protein>
<reference evidence="1" key="1">
    <citation type="journal article" date="2020" name="Nature">
        <title>Giant virus diversity and host interactions through global metagenomics.</title>
        <authorList>
            <person name="Schulz F."/>
            <person name="Roux S."/>
            <person name="Paez-Espino D."/>
            <person name="Jungbluth S."/>
            <person name="Walsh D.A."/>
            <person name="Denef V.J."/>
            <person name="McMahon K.D."/>
            <person name="Konstantinidis K.T."/>
            <person name="Eloe-Fadrosh E.A."/>
            <person name="Kyrpides N.C."/>
            <person name="Woyke T."/>
        </authorList>
    </citation>
    <scope>NUCLEOTIDE SEQUENCE</scope>
    <source>
        <strain evidence="1">GVMAG-M-3300010354-11</strain>
    </source>
</reference>
<name>A0A6C0BEC1_9ZZZZ</name>
<dbReference type="EMBL" id="MN739142">
    <property type="protein sequence ID" value="QHS90647.1"/>
    <property type="molecule type" value="Genomic_DNA"/>
</dbReference>
<dbReference type="AlphaFoldDB" id="A0A6C0BEC1"/>